<reference evidence="1 2" key="1">
    <citation type="journal article" date="2013" name="Genome Announc.">
        <title>Genome Sequence of Sporolactobacillus laevolacticus DSM442, an Efficient Polymer-Grade D-Lactate Producer from Agricultural Waste Cottonseed as a Nitrogen Source.</title>
        <authorList>
            <person name="Wang H."/>
            <person name="Wang L."/>
            <person name="Ju J."/>
            <person name="Yu B."/>
            <person name="Ma Y."/>
        </authorList>
    </citation>
    <scope>NUCLEOTIDE SEQUENCE [LARGE SCALE GENOMIC DNA]</scope>
    <source>
        <strain evidence="1 2">DSM 442</strain>
    </source>
</reference>
<evidence type="ECO:0000313" key="2">
    <source>
        <dbReference type="Proteomes" id="UP000018296"/>
    </source>
</evidence>
<gene>
    <name evidence="1" type="ORF">P343_08085</name>
</gene>
<comment type="caution">
    <text evidence="1">The sequence shown here is derived from an EMBL/GenBank/DDBJ whole genome shotgun (WGS) entry which is preliminary data.</text>
</comment>
<dbReference type="RefSeq" id="WP_023509885.1">
    <property type="nucleotide sequence ID" value="NZ_AWTC01000006.1"/>
</dbReference>
<proteinExistence type="predicted"/>
<protein>
    <submittedName>
        <fullName evidence="1">Uncharacterized protein</fullName>
    </submittedName>
</protein>
<dbReference type="PATRIC" id="fig|1395513.3.peg.1639"/>
<keyword evidence="2" id="KW-1185">Reference proteome</keyword>
<sequence>MKRRVTIHRRIDSERKMYPVITIFEPGLNDEQVKECLPYTHQTLLIAKKKGEWKWRD</sequence>
<dbReference type="EMBL" id="AWTC01000006">
    <property type="protein sequence ID" value="EST12229.1"/>
    <property type="molecule type" value="Genomic_DNA"/>
</dbReference>
<accession>V6J635</accession>
<evidence type="ECO:0000313" key="1">
    <source>
        <dbReference type="EMBL" id="EST12229.1"/>
    </source>
</evidence>
<dbReference type="AlphaFoldDB" id="V6J635"/>
<name>V6J635_9BACL</name>
<dbReference type="STRING" id="1395513.P343_08085"/>
<organism evidence="1 2">
    <name type="scientific">Sporolactobacillus laevolacticus DSM 442</name>
    <dbReference type="NCBI Taxonomy" id="1395513"/>
    <lineage>
        <taxon>Bacteria</taxon>
        <taxon>Bacillati</taxon>
        <taxon>Bacillota</taxon>
        <taxon>Bacilli</taxon>
        <taxon>Bacillales</taxon>
        <taxon>Sporolactobacillaceae</taxon>
        <taxon>Sporolactobacillus</taxon>
    </lineage>
</organism>
<dbReference type="Proteomes" id="UP000018296">
    <property type="component" value="Unassembled WGS sequence"/>
</dbReference>